<protein>
    <recommendedName>
        <fullName evidence="1">CARD domain-containing protein</fullName>
    </recommendedName>
</protein>
<dbReference type="CDD" id="cd01671">
    <property type="entry name" value="CARD"/>
    <property type="match status" value="1"/>
</dbReference>
<reference evidence="2" key="2">
    <citation type="submission" date="2025-08" db="UniProtKB">
        <authorList>
            <consortium name="Ensembl"/>
        </authorList>
    </citation>
    <scope>IDENTIFICATION</scope>
</reference>
<dbReference type="Pfam" id="PF00619">
    <property type="entry name" value="CARD"/>
    <property type="match status" value="1"/>
</dbReference>
<dbReference type="GeneTree" id="ENSGT00950000185058"/>
<sequence>MAFETIRRERENLIAFLERAPGLILDDAASQGFISETDYNDLDKLQSSNEKMRKLLVKIQLKGEEICHRFLEGIRSIFPDLPAALWPPASGELMFGRISSFTSHIIIGPSSPTPFNEYTLTSLLLPWLSALESQDLSFGGLKWCQTALIHPEYPPALCPPPSTSEQQKWKSLLEPSCVWEEHKTANRVLTIPPAWCRILVTRFHTFCNVFIELLGYEVVK</sequence>
<organism evidence="2 3">
    <name type="scientific">Anolis carolinensis</name>
    <name type="common">Green anole</name>
    <name type="synonym">American chameleon</name>
    <dbReference type="NCBI Taxonomy" id="28377"/>
    <lineage>
        <taxon>Eukaryota</taxon>
        <taxon>Metazoa</taxon>
        <taxon>Chordata</taxon>
        <taxon>Craniata</taxon>
        <taxon>Vertebrata</taxon>
        <taxon>Euteleostomi</taxon>
        <taxon>Lepidosauria</taxon>
        <taxon>Squamata</taxon>
        <taxon>Bifurcata</taxon>
        <taxon>Unidentata</taxon>
        <taxon>Episquamata</taxon>
        <taxon>Toxicofera</taxon>
        <taxon>Iguania</taxon>
        <taxon>Dactyloidae</taxon>
        <taxon>Anolis</taxon>
    </lineage>
</organism>
<dbReference type="InterPro" id="IPR001315">
    <property type="entry name" value="CARD"/>
</dbReference>
<proteinExistence type="predicted"/>
<dbReference type="InterPro" id="IPR052685">
    <property type="entry name" value="Apoptosis_Repressor_CARD"/>
</dbReference>
<dbReference type="GO" id="GO:0042981">
    <property type="term" value="P:regulation of apoptotic process"/>
    <property type="evidence" value="ECO:0007669"/>
    <property type="project" value="InterPro"/>
</dbReference>
<dbReference type="PANTHER" id="PTHR22797:SF36">
    <property type="entry name" value="CASPASE RECRUITMENT DOMAIN-CONTAINING PROTEIN 6"/>
    <property type="match status" value="1"/>
</dbReference>
<feature type="domain" description="CARD" evidence="1">
    <location>
        <begin position="1"/>
        <end position="89"/>
    </location>
</feature>
<dbReference type="SUPFAM" id="SSF47986">
    <property type="entry name" value="DEATH domain"/>
    <property type="match status" value="1"/>
</dbReference>
<dbReference type="AlphaFoldDB" id="A0A803SUI9"/>
<dbReference type="InterPro" id="IPR011029">
    <property type="entry name" value="DEATH-like_dom_sf"/>
</dbReference>
<keyword evidence="3" id="KW-1185">Reference proteome</keyword>
<evidence type="ECO:0000259" key="1">
    <source>
        <dbReference type="PROSITE" id="PS50209"/>
    </source>
</evidence>
<dbReference type="Gene3D" id="1.10.533.10">
    <property type="entry name" value="Death Domain, Fas"/>
    <property type="match status" value="1"/>
</dbReference>
<accession>A0A803SUI9</accession>
<dbReference type="PROSITE" id="PS50209">
    <property type="entry name" value="CARD"/>
    <property type="match status" value="1"/>
</dbReference>
<dbReference type="InParanoid" id="A0A803SUI9"/>
<dbReference type="Proteomes" id="UP000001646">
    <property type="component" value="Unplaced"/>
</dbReference>
<name>A0A803SUI9_ANOCA</name>
<dbReference type="PANTHER" id="PTHR22797">
    <property type="entry name" value="CARD6/NUCLEOLAR PROTEIN 3"/>
    <property type="match status" value="1"/>
</dbReference>
<dbReference type="Ensembl" id="ENSACAT00000048483.1">
    <property type="protein sequence ID" value="ENSACAP00000026629.1"/>
    <property type="gene ID" value="ENSACAG00000037863.1"/>
</dbReference>
<reference evidence="2" key="1">
    <citation type="submission" date="2009-12" db="EMBL/GenBank/DDBJ databases">
        <title>The Genome Sequence of Anolis carolinensis (Green Anole Lizard).</title>
        <authorList>
            <consortium name="The Genome Sequencing Platform"/>
            <person name="Di Palma F."/>
            <person name="Alfoldi J."/>
            <person name="Heiman D."/>
            <person name="Young S."/>
            <person name="Grabherr M."/>
            <person name="Johnson J."/>
            <person name="Lander E.S."/>
            <person name="Lindblad-Toh K."/>
        </authorList>
    </citation>
    <scope>NUCLEOTIDE SEQUENCE [LARGE SCALE GENOMIC DNA]</scope>
    <source>
        <strain evidence="2">JBL SC #1</strain>
    </source>
</reference>
<reference evidence="2" key="3">
    <citation type="submission" date="2025-09" db="UniProtKB">
        <authorList>
            <consortium name="Ensembl"/>
        </authorList>
    </citation>
    <scope>IDENTIFICATION</scope>
</reference>
<evidence type="ECO:0000313" key="3">
    <source>
        <dbReference type="Proteomes" id="UP000001646"/>
    </source>
</evidence>
<evidence type="ECO:0000313" key="2">
    <source>
        <dbReference type="Ensembl" id="ENSACAP00000026629.1"/>
    </source>
</evidence>